<sequence>FSTAARALLRFIWKGTEPVERYEDMIRDKMSKNSKLAGADVVEISGQPHISPAVSKLRVSGKIFQEATRLTSVHAYDDGTVKFSKESYNESQEN</sequence>
<dbReference type="EMBL" id="JAULSN010000003">
    <property type="protein sequence ID" value="KAK3375535.1"/>
    <property type="molecule type" value="Genomic_DNA"/>
</dbReference>
<proteinExistence type="predicted"/>
<feature type="non-terminal residue" evidence="1">
    <location>
        <position position="1"/>
    </location>
</feature>
<reference evidence="1" key="2">
    <citation type="submission" date="2023-06" db="EMBL/GenBank/DDBJ databases">
        <authorList>
            <consortium name="Lawrence Berkeley National Laboratory"/>
            <person name="Haridas S."/>
            <person name="Hensen N."/>
            <person name="Bonometti L."/>
            <person name="Westerberg I."/>
            <person name="Brannstrom I.O."/>
            <person name="Guillou S."/>
            <person name="Cros-Aarteil S."/>
            <person name="Calhoun S."/>
            <person name="Kuo A."/>
            <person name="Mondo S."/>
            <person name="Pangilinan J."/>
            <person name="Riley R."/>
            <person name="Labutti K."/>
            <person name="Andreopoulos B."/>
            <person name="Lipzen A."/>
            <person name="Chen C."/>
            <person name="Yanf M."/>
            <person name="Daum C."/>
            <person name="Ng V."/>
            <person name="Clum A."/>
            <person name="Steindorff A."/>
            <person name="Ohm R."/>
            <person name="Martin F."/>
            <person name="Silar P."/>
            <person name="Natvig D."/>
            <person name="Lalanne C."/>
            <person name="Gautier V."/>
            <person name="Ament-Velasquez S.L."/>
            <person name="Kruys A."/>
            <person name="Hutchinson M.I."/>
            <person name="Powell A.J."/>
            <person name="Barry K."/>
            <person name="Miller A.N."/>
            <person name="Grigoriev I.V."/>
            <person name="Debuchy R."/>
            <person name="Gladieux P."/>
            <person name="Thoren M.H."/>
            <person name="Johannesson H."/>
        </authorList>
    </citation>
    <scope>NUCLEOTIDE SEQUENCE</scope>
    <source>
        <strain evidence="1">CBS 958.72</strain>
    </source>
</reference>
<reference evidence="1" key="1">
    <citation type="journal article" date="2023" name="Mol. Phylogenet. Evol.">
        <title>Genome-scale phylogeny and comparative genomics of the fungal order Sordariales.</title>
        <authorList>
            <person name="Hensen N."/>
            <person name="Bonometti L."/>
            <person name="Westerberg I."/>
            <person name="Brannstrom I.O."/>
            <person name="Guillou S."/>
            <person name="Cros-Aarteil S."/>
            <person name="Calhoun S."/>
            <person name="Haridas S."/>
            <person name="Kuo A."/>
            <person name="Mondo S."/>
            <person name="Pangilinan J."/>
            <person name="Riley R."/>
            <person name="LaButti K."/>
            <person name="Andreopoulos B."/>
            <person name="Lipzen A."/>
            <person name="Chen C."/>
            <person name="Yan M."/>
            <person name="Daum C."/>
            <person name="Ng V."/>
            <person name="Clum A."/>
            <person name="Steindorff A."/>
            <person name="Ohm R.A."/>
            <person name="Martin F."/>
            <person name="Silar P."/>
            <person name="Natvig D.O."/>
            <person name="Lalanne C."/>
            <person name="Gautier V."/>
            <person name="Ament-Velasquez S.L."/>
            <person name="Kruys A."/>
            <person name="Hutchinson M.I."/>
            <person name="Powell A.J."/>
            <person name="Barry K."/>
            <person name="Miller A.N."/>
            <person name="Grigoriev I.V."/>
            <person name="Debuchy R."/>
            <person name="Gladieux P."/>
            <person name="Hiltunen Thoren M."/>
            <person name="Johannesson H."/>
        </authorList>
    </citation>
    <scope>NUCLEOTIDE SEQUENCE</scope>
    <source>
        <strain evidence="1">CBS 958.72</strain>
    </source>
</reference>
<evidence type="ECO:0000313" key="1">
    <source>
        <dbReference type="EMBL" id="KAK3375535.1"/>
    </source>
</evidence>
<dbReference type="AlphaFoldDB" id="A0AAE0KG08"/>
<organism evidence="1 2">
    <name type="scientific">Lasiosphaeria ovina</name>
    <dbReference type="NCBI Taxonomy" id="92902"/>
    <lineage>
        <taxon>Eukaryota</taxon>
        <taxon>Fungi</taxon>
        <taxon>Dikarya</taxon>
        <taxon>Ascomycota</taxon>
        <taxon>Pezizomycotina</taxon>
        <taxon>Sordariomycetes</taxon>
        <taxon>Sordariomycetidae</taxon>
        <taxon>Sordariales</taxon>
        <taxon>Lasiosphaeriaceae</taxon>
        <taxon>Lasiosphaeria</taxon>
    </lineage>
</organism>
<comment type="caution">
    <text evidence="1">The sequence shown here is derived from an EMBL/GenBank/DDBJ whole genome shotgun (WGS) entry which is preliminary data.</text>
</comment>
<accession>A0AAE0KG08</accession>
<gene>
    <name evidence="1" type="ORF">B0T24DRAFT_525869</name>
</gene>
<dbReference type="Proteomes" id="UP001287356">
    <property type="component" value="Unassembled WGS sequence"/>
</dbReference>
<keyword evidence="2" id="KW-1185">Reference proteome</keyword>
<name>A0AAE0KG08_9PEZI</name>
<protein>
    <submittedName>
        <fullName evidence="1">Uncharacterized protein</fullName>
    </submittedName>
</protein>
<evidence type="ECO:0000313" key="2">
    <source>
        <dbReference type="Proteomes" id="UP001287356"/>
    </source>
</evidence>